<dbReference type="EMBL" id="SSTJ01000010">
    <property type="protein sequence ID" value="THG36858.1"/>
    <property type="molecule type" value="Genomic_DNA"/>
</dbReference>
<comment type="caution">
    <text evidence="1">The sequence shown here is derived from an EMBL/GenBank/DDBJ whole genome shotgun (WGS) entry which is preliminary data.</text>
</comment>
<organism evidence="1 2">
    <name type="scientific">Adlercreutzia caecimuris</name>
    <dbReference type="NCBI Taxonomy" id="671266"/>
    <lineage>
        <taxon>Bacteria</taxon>
        <taxon>Bacillati</taxon>
        <taxon>Actinomycetota</taxon>
        <taxon>Coriobacteriia</taxon>
        <taxon>Eggerthellales</taxon>
        <taxon>Eggerthellaceae</taxon>
        <taxon>Adlercreutzia</taxon>
    </lineage>
</organism>
<accession>A0A4S4G238</accession>
<evidence type="ECO:0000313" key="1">
    <source>
        <dbReference type="EMBL" id="THG36858.1"/>
    </source>
</evidence>
<gene>
    <name evidence="1" type="ORF">E5986_08125</name>
</gene>
<reference evidence="1 2" key="1">
    <citation type="submission" date="2019-04" db="EMBL/GenBank/DDBJ databases">
        <title>Microbes associate with the intestines of laboratory mice.</title>
        <authorList>
            <person name="Navarre W."/>
            <person name="Wong E."/>
            <person name="Huang K.C."/>
            <person name="Tropini C."/>
            <person name="Ng K."/>
            <person name="Yu B."/>
        </authorList>
    </citation>
    <scope>NUCLEOTIDE SEQUENCE [LARGE SCALE GENOMIC DNA]</scope>
    <source>
        <strain evidence="1 2">NM80_B27</strain>
    </source>
</reference>
<sequence>MTTESVYRINTAGAFVVGHFNICDIRLDLGRPETCRAITLSPGNAMGLMRCLGVDFEDGAYMAEALRGQNILVVDDEDGNPLFLGDPYGNKSIDLR</sequence>
<proteinExistence type="predicted"/>
<evidence type="ECO:0000313" key="2">
    <source>
        <dbReference type="Proteomes" id="UP000308978"/>
    </source>
</evidence>
<dbReference type="Proteomes" id="UP000308978">
    <property type="component" value="Unassembled WGS sequence"/>
</dbReference>
<name>A0A4S4G238_9ACTN</name>
<dbReference type="AlphaFoldDB" id="A0A4S4G238"/>
<dbReference type="RefSeq" id="WP_136434940.1">
    <property type="nucleotide sequence ID" value="NZ_SSTJ01000010.1"/>
</dbReference>
<protein>
    <submittedName>
        <fullName evidence="1">Uncharacterized protein</fullName>
    </submittedName>
</protein>